<dbReference type="CDD" id="cd16841">
    <property type="entry name" value="RraA_family"/>
    <property type="match status" value="1"/>
</dbReference>
<dbReference type="EMBL" id="NIZT01000010">
    <property type="protein sequence ID" value="RBQ24086.1"/>
    <property type="molecule type" value="Genomic_DNA"/>
</dbReference>
<accession>A0A366MCX0</accession>
<dbReference type="PANTHER" id="PTHR33254">
    <property type="entry name" value="4-HYDROXY-4-METHYL-2-OXOGLUTARATE ALDOLASE 3-RELATED"/>
    <property type="match status" value="1"/>
</dbReference>
<keyword evidence="2" id="KW-1185">Reference proteome</keyword>
<dbReference type="AlphaFoldDB" id="A0A366MCX0"/>
<gene>
    <name evidence="1" type="primary">rraA</name>
    <name evidence="1" type="ORF">ALNOE001_04590</name>
</gene>
<reference evidence="1 2" key="1">
    <citation type="submission" date="2018-06" db="EMBL/GenBank/DDBJ databases">
        <title>Genomic insight into two independent archaeal endosymbiosis events.</title>
        <authorList>
            <person name="Lind A.E."/>
            <person name="Lewis W.H."/>
            <person name="Spang A."/>
            <person name="Guy L."/>
            <person name="Embley M.T."/>
            <person name="Ettema T.J.G."/>
        </authorList>
    </citation>
    <scope>NUCLEOTIDE SEQUENCE [LARGE SCALE GENOMIC DNA]</scope>
    <source>
        <strain evidence="1">NOE</strain>
    </source>
</reference>
<dbReference type="SUPFAM" id="SSF89562">
    <property type="entry name" value="RraA-like"/>
    <property type="match status" value="1"/>
</dbReference>
<proteinExistence type="predicted"/>
<dbReference type="GO" id="GO:0008948">
    <property type="term" value="F:oxaloacetate decarboxylase activity"/>
    <property type="evidence" value="ECO:0007669"/>
    <property type="project" value="TreeGrafter"/>
</dbReference>
<dbReference type="InterPro" id="IPR036704">
    <property type="entry name" value="RraA/RraA-like_sf"/>
</dbReference>
<dbReference type="GO" id="GO:0047443">
    <property type="term" value="F:4-hydroxy-4-methyl-2-oxoglutarate aldolase activity"/>
    <property type="evidence" value="ECO:0007669"/>
    <property type="project" value="TreeGrafter"/>
</dbReference>
<evidence type="ECO:0000313" key="2">
    <source>
        <dbReference type="Proteomes" id="UP000253099"/>
    </source>
</evidence>
<dbReference type="Proteomes" id="UP000253099">
    <property type="component" value="Unassembled WGS sequence"/>
</dbReference>
<evidence type="ECO:0000313" key="1">
    <source>
        <dbReference type="EMBL" id="RBQ24086.1"/>
    </source>
</evidence>
<organism evidence="1 2">
    <name type="scientific">Candidatus Methanobinarius endosymbioticus</name>
    <dbReference type="NCBI Taxonomy" id="2006182"/>
    <lineage>
        <taxon>Archaea</taxon>
        <taxon>Methanobacteriati</taxon>
        <taxon>Methanobacteriota</taxon>
        <taxon>Methanomada group</taxon>
        <taxon>Methanobacteria</taxon>
        <taxon>Methanobacteriales</taxon>
        <taxon>Methanobacteriaceae</taxon>
        <taxon>Candidatus Methanobinarius</taxon>
    </lineage>
</organism>
<protein>
    <submittedName>
        <fullName evidence="1">Regulator of ribonuclease activity A</fullName>
    </submittedName>
</protein>
<name>A0A366MCX0_9EURY</name>
<dbReference type="InterPro" id="IPR005493">
    <property type="entry name" value="RraA/RraA-like"/>
</dbReference>
<dbReference type="Gene3D" id="3.50.30.40">
    <property type="entry name" value="Ribonuclease E inhibitor RraA/RraA-like"/>
    <property type="match status" value="1"/>
</dbReference>
<dbReference type="PANTHER" id="PTHR33254:SF4">
    <property type="entry name" value="4-HYDROXY-4-METHYL-2-OXOGLUTARATE ALDOLASE 3-RELATED"/>
    <property type="match status" value="1"/>
</dbReference>
<sequence length="277" mass="30796">MEKSKLSSKTLLKQLSQKKYLKNKKTVKVGEIKVCREDFDIDNLDLANTTNSHEKQRNPQHDKKLDIKREFGFKNLKKLLDNTSSCQISDAMSKISKRSGVLEGIKSINGKKAYGIVYTVYTSSDDWGTPLYGIDEAKKGNILFIKTSGGKSAVWGELTSSCSYEKGLAGTVIYGATRDIDFVKNFEYPVFAKETAPNAGNALGLGKTNISIEIETKPKTNIQTGDFIFGDESGVVHVPKELFCEVMIKILEIKKNEAQILSEIKKRTPLSEILGLK</sequence>
<comment type="caution">
    <text evidence="1">The sequence shown here is derived from an EMBL/GenBank/DDBJ whole genome shotgun (WGS) entry which is preliminary data.</text>
</comment>
<dbReference type="Pfam" id="PF03737">
    <property type="entry name" value="RraA-like"/>
    <property type="match status" value="1"/>
</dbReference>